<gene>
    <name evidence="3" type="ORF">ISF6_4438</name>
</gene>
<dbReference type="PANTHER" id="PTHR13707">
    <property type="entry name" value="KETOACID-COENZYME A TRANSFERASE"/>
    <property type="match status" value="1"/>
</dbReference>
<dbReference type="Gene3D" id="3.40.1080.10">
    <property type="entry name" value="Glutaconate Coenzyme A-transferase"/>
    <property type="match status" value="1"/>
</dbReference>
<comment type="caution">
    <text evidence="3">The sequence shown here is derived from an EMBL/GenBank/DDBJ whole genome shotgun (WGS) entry which is preliminary data.</text>
</comment>
<reference evidence="3 4" key="2">
    <citation type="journal article" date="2016" name="Science">
        <title>A bacterium that degrades and assimilates poly(ethylene terephthalate).</title>
        <authorList>
            <person name="Yoshida S."/>
            <person name="Hiraga K."/>
            <person name="Takehana T."/>
            <person name="Taniguchi I."/>
            <person name="Yamaji H."/>
            <person name="Maeda Y."/>
            <person name="Toyohara K."/>
            <person name="Miyamoto K."/>
            <person name="Kimura Y."/>
            <person name="Oda K."/>
        </authorList>
    </citation>
    <scope>NUCLEOTIDE SEQUENCE [LARGE SCALE GENOMIC DNA]</scope>
    <source>
        <strain evidence="4">NBRC 110686 / TISTR 2288 / 201-F6</strain>
    </source>
</reference>
<dbReference type="Pfam" id="PF01144">
    <property type="entry name" value="CoA_trans"/>
    <property type="match status" value="1"/>
</dbReference>
<name>A0A0K8P6U9_PISS1</name>
<keyword evidence="4" id="KW-1185">Reference proteome</keyword>
<evidence type="ECO:0000256" key="1">
    <source>
        <dbReference type="ARBA" id="ARBA00007047"/>
    </source>
</evidence>
<dbReference type="PROSITE" id="PS01274">
    <property type="entry name" value="COA_TRANSF_2"/>
    <property type="match status" value="1"/>
</dbReference>
<dbReference type="EC" id="2.8.3.6" evidence="3"/>
<dbReference type="AlphaFoldDB" id="A0A0K8P6U9"/>
<dbReference type="InterPro" id="IPR037171">
    <property type="entry name" value="NagB/RpiA_transferase-like"/>
</dbReference>
<dbReference type="PANTHER" id="PTHR13707:SF57">
    <property type="entry name" value="SUCCINYL-COA:3-KETOACID COENZYME A TRANSFERASE SUBUNIT B-RELATED"/>
    <property type="match status" value="1"/>
</dbReference>
<protein>
    <submittedName>
        <fullName evidence="3">3-oxoadipate CoA-transferase, subunit B</fullName>
        <ecNumber evidence="3">2.8.3.6</ecNumber>
    </submittedName>
</protein>
<evidence type="ECO:0000313" key="4">
    <source>
        <dbReference type="Proteomes" id="UP000037660"/>
    </source>
</evidence>
<organism evidence="3 4">
    <name type="scientific">Piscinibacter sakaiensis</name>
    <name type="common">Ideonella sakaiensis</name>
    <dbReference type="NCBI Taxonomy" id="1547922"/>
    <lineage>
        <taxon>Bacteria</taxon>
        <taxon>Pseudomonadati</taxon>
        <taxon>Pseudomonadota</taxon>
        <taxon>Betaproteobacteria</taxon>
        <taxon>Burkholderiales</taxon>
        <taxon>Sphaerotilaceae</taxon>
        <taxon>Piscinibacter</taxon>
    </lineage>
</organism>
<dbReference type="InterPro" id="IPR004165">
    <property type="entry name" value="CoA_trans_fam_I"/>
</dbReference>
<dbReference type="Proteomes" id="UP000037660">
    <property type="component" value="Unassembled WGS sequence"/>
</dbReference>
<dbReference type="OrthoDB" id="3369756at2"/>
<accession>A0A0K8P6U9</accession>
<dbReference type="SMART" id="SM00882">
    <property type="entry name" value="CoA_trans"/>
    <property type="match status" value="1"/>
</dbReference>
<dbReference type="SUPFAM" id="SSF100950">
    <property type="entry name" value="NagB/RpiA/CoA transferase-like"/>
    <property type="match status" value="1"/>
</dbReference>
<evidence type="ECO:0000313" key="3">
    <source>
        <dbReference type="EMBL" id="GAP38244.1"/>
    </source>
</evidence>
<proteinExistence type="inferred from homology"/>
<comment type="similarity">
    <text evidence="1">Belongs to the 3-oxoacid CoA-transferase subunit B family.</text>
</comment>
<dbReference type="GO" id="GO:0047569">
    <property type="term" value="F:3-oxoadipate CoA-transferase activity"/>
    <property type="evidence" value="ECO:0007669"/>
    <property type="project" value="UniProtKB-EC"/>
</dbReference>
<dbReference type="STRING" id="1547922.ISF6_4438"/>
<dbReference type="InterPro" id="IPR004164">
    <property type="entry name" value="CoA_transf_AS"/>
</dbReference>
<evidence type="ECO:0000256" key="2">
    <source>
        <dbReference type="ARBA" id="ARBA00022679"/>
    </source>
</evidence>
<reference evidence="4" key="1">
    <citation type="submission" date="2015-07" db="EMBL/GenBank/DDBJ databases">
        <title>Discovery of a poly(ethylene terephthalate assimilation.</title>
        <authorList>
            <person name="Yoshida S."/>
            <person name="Hiraga K."/>
            <person name="Takehana T."/>
            <person name="Taniguchi I."/>
            <person name="Yamaji H."/>
            <person name="Maeda Y."/>
            <person name="Toyohara K."/>
            <person name="Miyamoto K."/>
            <person name="Kimura Y."/>
            <person name="Oda K."/>
        </authorList>
    </citation>
    <scope>NUCLEOTIDE SEQUENCE [LARGE SCALE GENOMIC DNA]</scope>
    <source>
        <strain evidence="4">NBRC 110686 / TISTR 2288 / 201-F6</strain>
    </source>
</reference>
<dbReference type="EMBL" id="BBYR01000069">
    <property type="protein sequence ID" value="GAP38244.1"/>
    <property type="molecule type" value="Genomic_DNA"/>
</dbReference>
<keyword evidence="2 3" id="KW-0808">Transferase</keyword>
<dbReference type="InterPro" id="IPR012791">
    <property type="entry name" value="3-oxoacid_CoA-transf_B"/>
</dbReference>
<sequence length="218" mass="22881">MSTPSYSRRSKDELARRVAQDIHDGAYVNLGIGQPTLVANHVPADREVILHSENGILGMGPAPAAGDEDYDLINAGKQPVTLRPGGVFFHHADSFAMMRGGHLDICVLGAFQVSATGDLANWSTGEPGAIPAVGGAMDLAIGAKQTWVMMDLLTKQGASKVVERCSYPLTAIGCVKRIYSDLATLACTPQGLQLIDLVPGLSHAELERLVGLPIAAAA</sequence>
<dbReference type="NCBIfam" id="TIGR02428">
    <property type="entry name" value="pcaJ_scoB_fam"/>
    <property type="match status" value="1"/>
</dbReference>
<dbReference type="RefSeq" id="WP_054022108.1">
    <property type="nucleotide sequence ID" value="NZ_BBYR01000069.1"/>
</dbReference>